<feature type="transmembrane region" description="Helical" evidence="2">
    <location>
        <begin position="33"/>
        <end position="51"/>
    </location>
</feature>
<dbReference type="STRING" id="1447782.SAMN05444417_0074"/>
<evidence type="ECO:0000256" key="2">
    <source>
        <dbReference type="SAM" id="Phobius"/>
    </source>
</evidence>
<keyword evidence="2" id="KW-0472">Membrane</keyword>
<evidence type="ECO:0000256" key="1">
    <source>
        <dbReference type="SAM" id="MobiDB-lite"/>
    </source>
</evidence>
<keyword evidence="4" id="KW-1185">Reference proteome</keyword>
<proteinExistence type="predicted"/>
<evidence type="ECO:0000313" key="4">
    <source>
        <dbReference type="Proteomes" id="UP000184292"/>
    </source>
</evidence>
<protein>
    <submittedName>
        <fullName evidence="3">Uncharacterized protein</fullName>
    </submittedName>
</protein>
<keyword evidence="2" id="KW-0812">Transmembrane</keyword>
<evidence type="ECO:0000313" key="3">
    <source>
        <dbReference type="EMBL" id="SHI29315.1"/>
    </source>
</evidence>
<dbReference type="AlphaFoldDB" id="A0A1M5ZYG1"/>
<name>A0A1M5ZYG1_9RHOB</name>
<dbReference type="EMBL" id="FQYO01000001">
    <property type="protein sequence ID" value="SHI29315.1"/>
    <property type="molecule type" value="Genomic_DNA"/>
</dbReference>
<keyword evidence="2" id="KW-1133">Transmembrane helix</keyword>
<accession>A0A1M5ZYG1</accession>
<gene>
    <name evidence="3" type="ORF">SAMN05444417_0074</name>
</gene>
<feature type="compositionally biased region" description="Polar residues" evidence="1">
    <location>
        <begin position="66"/>
        <end position="79"/>
    </location>
</feature>
<sequence length="79" mass="8490">MKRSAIRTIAWGYGLALVLAVAAGLFGRPVWQALLGWWVGGAVFSLIVAVIHARSDRRQARVAPQDRTTGSRGGSTNRS</sequence>
<organism evidence="3 4">
    <name type="scientific">Wenxinia saemankumensis</name>
    <dbReference type="NCBI Taxonomy" id="1447782"/>
    <lineage>
        <taxon>Bacteria</taxon>
        <taxon>Pseudomonadati</taxon>
        <taxon>Pseudomonadota</taxon>
        <taxon>Alphaproteobacteria</taxon>
        <taxon>Rhodobacterales</taxon>
        <taxon>Roseobacteraceae</taxon>
        <taxon>Wenxinia</taxon>
    </lineage>
</organism>
<dbReference type="RefSeq" id="WP_073325544.1">
    <property type="nucleotide sequence ID" value="NZ_FQYO01000001.1"/>
</dbReference>
<feature type="region of interest" description="Disordered" evidence="1">
    <location>
        <begin position="55"/>
        <end position="79"/>
    </location>
</feature>
<feature type="transmembrane region" description="Helical" evidence="2">
    <location>
        <begin position="9"/>
        <end position="27"/>
    </location>
</feature>
<reference evidence="3 4" key="1">
    <citation type="submission" date="2016-11" db="EMBL/GenBank/DDBJ databases">
        <authorList>
            <person name="Jaros S."/>
            <person name="Januszkiewicz K."/>
            <person name="Wedrychowicz H."/>
        </authorList>
    </citation>
    <scope>NUCLEOTIDE SEQUENCE [LARGE SCALE GENOMIC DNA]</scope>
    <source>
        <strain evidence="3 4">DSM 100565</strain>
    </source>
</reference>
<dbReference type="Proteomes" id="UP000184292">
    <property type="component" value="Unassembled WGS sequence"/>
</dbReference>